<evidence type="ECO:0000259" key="1">
    <source>
        <dbReference type="Pfam" id="PF01979"/>
    </source>
</evidence>
<accession>A0ABN2DMS7</accession>
<evidence type="ECO:0000313" key="2">
    <source>
        <dbReference type="EMBL" id="GAA1579156.1"/>
    </source>
</evidence>
<dbReference type="EMBL" id="BAAAOS010000020">
    <property type="protein sequence ID" value="GAA1579156.1"/>
    <property type="molecule type" value="Genomic_DNA"/>
</dbReference>
<dbReference type="RefSeq" id="WP_344215265.1">
    <property type="nucleotide sequence ID" value="NZ_BAAAOS010000020.1"/>
</dbReference>
<name>A0ABN2DMS7_9ACTN</name>
<dbReference type="Proteomes" id="UP001500393">
    <property type="component" value="Unassembled WGS sequence"/>
</dbReference>
<dbReference type="Gene3D" id="3.20.20.140">
    <property type="entry name" value="Metal-dependent hydrolases"/>
    <property type="match status" value="1"/>
</dbReference>
<dbReference type="CDD" id="cd01309">
    <property type="entry name" value="Met_dep_hydrolase_C"/>
    <property type="match status" value="1"/>
</dbReference>
<dbReference type="InterPro" id="IPR006680">
    <property type="entry name" value="Amidohydro-rel"/>
</dbReference>
<comment type="caution">
    <text evidence="2">The sequence shown here is derived from an EMBL/GenBank/DDBJ whole genome shotgun (WGS) entry which is preliminary data.</text>
</comment>
<dbReference type="PANTHER" id="PTHR43135:SF3">
    <property type="entry name" value="ALPHA-D-RIBOSE 1-METHYLPHOSPHONATE 5-TRIPHOSPHATE DIPHOSPHATASE"/>
    <property type="match status" value="1"/>
</dbReference>
<keyword evidence="3" id="KW-1185">Reference proteome</keyword>
<dbReference type="SUPFAM" id="SSF51556">
    <property type="entry name" value="Metallo-dependent hydrolases"/>
    <property type="match status" value="1"/>
</dbReference>
<dbReference type="InterPro" id="IPR011059">
    <property type="entry name" value="Metal-dep_hydrolase_composite"/>
</dbReference>
<sequence>MDSQPLAVIGGRVVPVRGPVIDGGVVLVADGRISAIGDAGLPIPSNARVVDATGRWVLPGIVDAHSHIGTLEDGAGWAGDDHDESTDPVTARIRALDAINPADPAMRDAVAGGVLAVGVNPGSSNPIGGQSIALRTHGATVDEMVLAAPCGLKSALGENPKKAYGDKHRLPSTRMGTAAVIRQALTRARAYLAHPPESTDLDLEAIAMVLRREIPWRQHVHRTDDIATALRIADEFGYRLVIDHGTEAAGLAAELAARGIPVILGPLIVARSKNELRNRSLRTAGILAAAGVKVAIATDHPVVPVQFLPYQAALAVRDGLDPTVALEALTINPAEILGVADRIGSLEPGKEANLCIWTGDPLDVMQRVEAAYVGGHEVYRHNPTMEQW</sequence>
<organism evidence="2 3">
    <name type="scientific">Kribbella sancticallisti</name>
    <dbReference type="NCBI Taxonomy" id="460087"/>
    <lineage>
        <taxon>Bacteria</taxon>
        <taxon>Bacillati</taxon>
        <taxon>Actinomycetota</taxon>
        <taxon>Actinomycetes</taxon>
        <taxon>Propionibacteriales</taxon>
        <taxon>Kribbellaceae</taxon>
        <taxon>Kribbella</taxon>
    </lineage>
</organism>
<dbReference type="Pfam" id="PF01979">
    <property type="entry name" value="Amidohydro_1"/>
    <property type="match status" value="1"/>
</dbReference>
<gene>
    <name evidence="2" type="ORF">GCM10009789_36060</name>
</gene>
<proteinExistence type="predicted"/>
<dbReference type="SUPFAM" id="SSF51338">
    <property type="entry name" value="Composite domain of metallo-dependent hydrolases"/>
    <property type="match status" value="1"/>
</dbReference>
<protein>
    <submittedName>
        <fullName evidence="2">Amidohydrolase</fullName>
    </submittedName>
</protein>
<dbReference type="PANTHER" id="PTHR43135">
    <property type="entry name" value="ALPHA-D-RIBOSE 1-METHYLPHOSPHONATE 5-TRIPHOSPHATE DIPHOSPHATASE"/>
    <property type="match status" value="1"/>
</dbReference>
<evidence type="ECO:0000313" key="3">
    <source>
        <dbReference type="Proteomes" id="UP001500393"/>
    </source>
</evidence>
<dbReference type="InterPro" id="IPR032466">
    <property type="entry name" value="Metal_Hydrolase"/>
</dbReference>
<dbReference type="InterPro" id="IPR051781">
    <property type="entry name" value="Metallo-dep_Hydrolase"/>
</dbReference>
<feature type="domain" description="Amidohydrolase-related" evidence="1">
    <location>
        <begin position="239"/>
        <end position="362"/>
    </location>
</feature>
<reference evidence="2 3" key="1">
    <citation type="journal article" date="2019" name="Int. J. Syst. Evol. Microbiol.">
        <title>The Global Catalogue of Microorganisms (GCM) 10K type strain sequencing project: providing services to taxonomists for standard genome sequencing and annotation.</title>
        <authorList>
            <consortium name="The Broad Institute Genomics Platform"/>
            <consortium name="The Broad Institute Genome Sequencing Center for Infectious Disease"/>
            <person name="Wu L."/>
            <person name="Ma J."/>
        </authorList>
    </citation>
    <scope>NUCLEOTIDE SEQUENCE [LARGE SCALE GENOMIC DNA]</scope>
    <source>
        <strain evidence="2 3">JCM 14969</strain>
    </source>
</reference>